<reference evidence="1 2" key="1">
    <citation type="journal article" date="2015" name="Environ. Microbiol.">
        <title>Metagenome sequence of Elaphomyces granulatus from sporocarp tissue reveals Ascomycota ectomycorrhizal fingerprints of genome expansion and a Proteobacteria-rich microbiome.</title>
        <authorList>
            <person name="Quandt C.A."/>
            <person name="Kohler A."/>
            <person name="Hesse C.N."/>
            <person name="Sharpton T.J."/>
            <person name="Martin F."/>
            <person name="Spatafora J.W."/>
        </authorList>
    </citation>
    <scope>NUCLEOTIDE SEQUENCE [LARGE SCALE GENOMIC DNA]</scope>
    <source>
        <strain evidence="1 2">OSC145934</strain>
    </source>
</reference>
<dbReference type="PANTHER" id="PTHR15396:SF1">
    <property type="entry name" value="RIBONUCLEASE P PROTEIN SUBUNIT P40"/>
    <property type="match status" value="1"/>
</dbReference>
<dbReference type="Proteomes" id="UP000243515">
    <property type="component" value="Unassembled WGS sequence"/>
</dbReference>
<name>A0A232M2E2_9EURO</name>
<dbReference type="PANTHER" id="PTHR15396">
    <property type="entry name" value="RIBONUCLEASE P PROTEIN SUBUNIT P40"/>
    <property type="match status" value="1"/>
</dbReference>
<dbReference type="AlphaFoldDB" id="A0A232M2E2"/>
<dbReference type="GO" id="GO:0030681">
    <property type="term" value="C:multimeric ribonuclease P complex"/>
    <property type="evidence" value="ECO:0007669"/>
    <property type="project" value="TreeGrafter"/>
</dbReference>
<dbReference type="EMBL" id="NPHW01002870">
    <property type="protein sequence ID" value="OXV10581.1"/>
    <property type="molecule type" value="Genomic_DNA"/>
</dbReference>
<organism evidence="1 2">
    <name type="scientific">Elaphomyces granulatus</name>
    <dbReference type="NCBI Taxonomy" id="519963"/>
    <lineage>
        <taxon>Eukaryota</taxon>
        <taxon>Fungi</taxon>
        <taxon>Dikarya</taxon>
        <taxon>Ascomycota</taxon>
        <taxon>Pezizomycotina</taxon>
        <taxon>Eurotiomycetes</taxon>
        <taxon>Eurotiomycetidae</taxon>
        <taxon>Eurotiales</taxon>
        <taxon>Elaphomycetaceae</taxon>
        <taxon>Elaphomyces</taxon>
    </lineage>
</organism>
<accession>A0A232M2E2</accession>
<dbReference type="GO" id="GO:0001682">
    <property type="term" value="P:tRNA 5'-leader removal"/>
    <property type="evidence" value="ECO:0007669"/>
    <property type="project" value="InterPro"/>
</dbReference>
<comment type="caution">
    <text evidence="1">The sequence shown here is derived from an EMBL/GenBank/DDBJ whole genome shotgun (WGS) entry which is preliminary data.</text>
</comment>
<dbReference type="Pfam" id="PF08584">
    <property type="entry name" value="Ribonuc_P_40"/>
    <property type="match status" value="1"/>
</dbReference>
<sequence>MSLVVHVPVSPYTGAVSPNITTTSSTAFSQVIGVAGDILMISEGRAGVDDVFSLQNGILKLELGKERYEKTGLTGKPVRSGGRKHVKERFVVEINLRLPSMIHGKKGFERIVWAFKNVLNESVSWLLYGSTLEPRSIDQDCPLKQHHPQIVACIPVQTVHHDILIPPFDIRGIEESVSDEDIQDHCNDLSEWLALVSLGSPRVQLTDLVDPYLSRYEVPYRDIARPSTIRSFKWHGILPSQWIMDLLIALL</sequence>
<evidence type="ECO:0000313" key="1">
    <source>
        <dbReference type="EMBL" id="OXV10581.1"/>
    </source>
</evidence>
<dbReference type="OrthoDB" id="63112at2759"/>
<dbReference type="InterPro" id="IPR013893">
    <property type="entry name" value="RNase_P_Rpp40"/>
</dbReference>
<evidence type="ECO:0000313" key="2">
    <source>
        <dbReference type="Proteomes" id="UP000243515"/>
    </source>
</evidence>
<protein>
    <submittedName>
        <fullName evidence="1">Uncharacterized protein</fullName>
    </submittedName>
</protein>
<dbReference type="GO" id="GO:0000171">
    <property type="term" value="F:ribonuclease MRP activity"/>
    <property type="evidence" value="ECO:0007669"/>
    <property type="project" value="TreeGrafter"/>
</dbReference>
<dbReference type="GO" id="GO:0004526">
    <property type="term" value="F:ribonuclease P activity"/>
    <property type="evidence" value="ECO:0007669"/>
    <property type="project" value="TreeGrafter"/>
</dbReference>
<keyword evidence="2" id="KW-1185">Reference proteome</keyword>
<proteinExistence type="predicted"/>
<gene>
    <name evidence="1" type="ORF">Egran_01658</name>
</gene>
<dbReference type="GO" id="GO:0000447">
    <property type="term" value="P:endonucleolytic cleavage in ITS1 to separate SSU-rRNA from 5.8S rRNA and LSU-rRNA from tricistronic rRNA transcript (SSU-rRNA, 5.8S rRNA, LSU-rRNA)"/>
    <property type="evidence" value="ECO:0007669"/>
    <property type="project" value="TreeGrafter"/>
</dbReference>
<dbReference type="GO" id="GO:0000172">
    <property type="term" value="C:ribonuclease MRP complex"/>
    <property type="evidence" value="ECO:0007669"/>
    <property type="project" value="TreeGrafter"/>
</dbReference>